<dbReference type="Pfam" id="PF13560">
    <property type="entry name" value="HTH_31"/>
    <property type="match status" value="1"/>
</dbReference>
<evidence type="ECO:0000313" key="2">
    <source>
        <dbReference type="EMBL" id="MFC6881580.1"/>
    </source>
</evidence>
<dbReference type="InterPro" id="IPR043917">
    <property type="entry name" value="DUF5753"/>
</dbReference>
<feature type="domain" description="HTH cro/C1-type" evidence="1">
    <location>
        <begin position="21"/>
        <end position="73"/>
    </location>
</feature>
<gene>
    <name evidence="2" type="ORF">ACFQKB_17615</name>
</gene>
<reference evidence="3" key="1">
    <citation type="journal article" date="2019" name="Int. J. Syst. Evol. Microbiol.">
        <title>The Global Catalogue of Microorganisms (GCM) 10K type strain sequencing project: providing services to taxonomists for standard genome sequencing and annotation.</title>
        <authorList>
            <consortium name="The Broad Institute Genomics Platform"/>
            <consortium name="The Broad Institute Genome Sequencing Center for Infectious Disease"/>
            <person name="Wu L."/>
            <person name="Ma J."/>
        </authorList>
    </citation>
    <scope>NUCLEOTIDE SEQUENCE [LARGE SCALE GENOMIC DNA]</scope>
    <source>
        <strain evidence="3">JCM 3369</strain>
    </source>
</reference>
<keyword evidence="3" id="KW-1185">Reference proteome</keyword>
<name>A0ABW2CKV7_9ACTN</name>
<protein>
    <submittedName>
        <fullName evidence="2">Scr1 family TA system antitoxin-like transcriptional regulator</fullName>
    </submittedName>
</protein>
<dbReference type="PROSITE" id="PS50943">
    <property type="entry name" value="HTH_CROC1"/>
    <property type="match status" value="1"/>
</dbReference>
<proteinExistence type="predicted"/>
<dbReference type="RefSeq" id="WP_160822976.1">
    <property type="nucleotide sequence ID" value="NZ_JBHSXS010000008.1"/>
</dbReference>
<evidence type="ECO:0000313" key="3">
    <source>
        <dbReference type="Proteomes" id="UP001596380"/>
    </source>
</evidence>
<dbReference type="EMBL" id="JBHSXS010000008">
    <property type="protein sequence ID" value="MFC6881580.1"/>
    <property type="molecule type" value="Genomic_DNA"/>
</dbReference>
<dbReference type="CDD" id="cd00093">
    <property type="entry name" value="HTH_XRE"/>
    <property type="match status" value="1"/>
</dbReference>
<comment type="caution">
    <text evidence="2">The sequence shown here is derived from an EMBL/GenBank/DDBJ whole genome shotgun (WGS) entry which is preliminary data.</text>
</comment>
<organism evidence="2 3">
    <name type="scientific">Actinomadura yumaensis</name>
    <dbReference type="NCBI Taxonomy" id="111807"/>
    <lineage>
        <taxon>Bacteria</taxon>
        <taxon>Bacillati</taxon>
        <taxon>Actinomycetota</taxon>
        <taxon>Actinomycetes</taxon>
        <taxon>Streptosporangiales</taxon>
        <taxon>Thermomonosporaceae</taxon>
        <taxon>Actinomadura</taxon>
    </lineage>
</organism>
<sequence>MLRRETLDPRSSMRDFLAVYLHFLRTRHGYSCARVGRAVNAARQTVSHWESGLRRPDEKQAESLDELYGTGELVSMLLFYARSAHEPDWFKAHVELEAKADVIESYECSIVPGLLQTEDYARTVFTLGGESDVERAVRVRMRRQDALTRPDPPRLWVLLEQEVIERVVGGPEVMRVQLGRLIEFSLLSRVVLRIVPRSTGYHLGLRGSFKVLTVGRERLAYTEAAAGGRLTADPGEVARMAERFDLIGADALSREASRDLLRRAQESLT</sequence>
<accession>A0ABW2CKV7</accession>
<dbReference type="Gene3D" id="1.10.260.40">
    <property type="entry name" value="lambda repressor-like DNA-binding domains"/>
    <property type="match status" value="1"/>
</dbReference>
<dbReference type="Pfam" id="PF19054">
    <property type="entry name" value="DUF5753"/>
    <property type="match status" value="1"/>
</dbReference>
<dbReference type="InterPro" id="IPR010982">
    <property type="entry name" value="Lambda_DNA-bd_dom_sf"/>
</dbReference>
<dbReference type="SUPFAM" id="SSF47413">
    <property type="entry name" value="lambda repressor-like DNA-binding domains"/>
    <property type="match status" value="1"/>
</dbReference>
<dbReference type="InterPro" id="IPR001387">
    <property type="entry name" value="Cro/C1-type_HTH"/>
</dbReference>
<evidence type="ECO:0000259" key="1">
    <source>
        <dbReference type="PROSITE" id="PS50943"/>
    </source>
</evidence>
<dbReference type="Proteomes" id="UP001596380">
    <property type="component" value="Unassembled WGS sequence"/>
</dbReference>